<dbReference type="AlphaFoldDB" id="A0A3A8ILZ9"/>
<comment type="caution">
    <text evidence="3">The sequence shown here is derived from an EMBL/GenBank/DDBJ whole genome shotgun (WGS) entry which is preliminary data.</text>
</comment>
<gene>
    <name evidence="3" type="ORF">D7V88_22390</name>
</gene>
<keyword evidence="4" id="KW-1185">Reference proteome</keyword>
<feature type="chain" id="PRO_5017395111" evidence="2">
    <location>
        <begin position="25"/>
        <end position="247"/>
    </location>
</feature>
<dbReference type="OrthoDB" id="5515340at2"/>
<name>A0A3A8ILZ9_9BACT</name>
<keyword evidence="2" id="KW-0732">Signal</keyword>
<dbReference type="Proteomes" id="UP000268094">
    <property type="component" value="Unassembled WGS sequence"/>
</dbReference>
<dbReference type="RefSeq" id="WP_120542689.1">
    <property type="nucleotide sequence ID" value="NZ_RAVZ01000160.1"/>
</dbReference>
<sequence length="247" mass="28058">MSSPLPLAGLSAVLLLVSASVAEAKPWKHAGMHPRTGRPADGLCHIETMHVHTAAPVHGETLYRTRDDVHIFIGDPTPFGYEGPRHAYYGHHPVVLNVYIQVDVDVVEYCYHDGPHYHAYAPPPRQEFVDREDVHYYAGEYPDEYKRDSPRRGRVNTVYSGWEVPRPVVTVAPPPQYHGPIIQVGLNLPVPRVELRVGAPPPPPPRREREVVIIREEHVVHEHHDDHHDHGKHHGKHDKHKKSKGRH</sequence>
<reference evidence="4" key="1">
    <citation type="submission" date="2018-09" db="EMBL/GenBank/DDBJ databases">
        <authorList>
            <person name="Livingstone P.G."/>
            <person name="Whitworth D.E."/>
        </authorList>
    </citation>
    <scope>NUCLEOTIDE SEQUENCE [LARGE SCALE GENOMIC DNA]</scope>
    <source>
        <strain evidence="4">CA054A</strain>
    </source>
</reference>
<evidence type="ECO:0000313" key="4">
    <source>
        <dbReference type="Proteomes" id="UP000268094"/>
    </source>
</evidence>
<feature type="region of interest" description="Disordered" evidence="1">
    <location>
        <begin position="222"/>
        <end position="247"/>
    </location>
</feature>
<protein>
    <submittedName>
        <fullName evidence="3">Uncharacterized protein</fullName>
    </submittedName>
</protein>
<feature type="signal peptide" evidence="2">
    <location>
        <begin position="1"/>
        <end position="24"/>
    </location>
</feature>
<accession>A0A3A8ILZ9</accession>
<evidence type="ECO:0000256" key="1">
    <source>
        <dbReference type="SAM" id="MobiDB-lite"/>
    </source>
</evidence>
<evidence type="ECO:0000313" key="3">
    <source>
        <dbReference type="EMBL" id="RKG84255.1"/>
    </source>
</evidence>
<organism evidence="3 4">
    <name type="scientific">Corallococcus terminator</name>
    <dbReference type="NCBI Taxonomy" id="2316733"/>
    <lineage>
        <taxon>Bacteria</taxon>
        <taxon>Pseudomonadati</taxon>
        <taxon>Myxococcota</taxon>
        <taxon>Myxococcia</taxon>
        <taxon>Myxococcales</taxon>
        <taxon>Cystobacterineae</taxon>
        <taxon>Myxococcaceae</taxon>
        <taxon>Corallococcus</taxon>
    </lineage>
</organism>
<proteinExistence type="predicted"/>
<evidence type="ECO:0000256" key="2">
    <source>
        <dbReference type="SAM" id="SignalP"/>
    </source>
</evidence>
<feature type="compositionally biased region" description="Basic residues" evidence="1">
    <location>
        <begin position="230"/>
        <end position="247"/>
    </location>
</feature>
<dbReference type="EMBL" id="RAVZ01000160">
    <property type="protein sequence ID" value="RKG84255.1"/>
    <property type="molecule type" value="Genomic_DNA"/>
</dbReference>